<gene>
    <name evidence="5" type="ORF">C4K68_16790</name>
</gene>
<proteinExistence type="inferred from homology"/>
<comment type="caution">
    <text evidence="5">The sequence shown here is derived from an EMBL/GenBank/DDBJ whole genome shotgun (WGS) entry which is preliminary data.</text>
</comment>
<evidence type="ECO:0000313" key="6">
    <source>
        <dbReference type="Proteomes" id="UP000238196"/>
    </source>
</evidence>
<dbReference type="SMART" id="SM00382">
    <property type="entry name" value="AAA"/>
    <property type="match status" value="2"/>
</dbReference>
<evidence type="ECO:0000256" key="2">
    <source>
        <dbReference type="ARBA" id="ARBA00022741"/>
    </source>
</evidence>
<dbReference type="GO" id="GO:0016887">
    <property type="term" value="F:ATP hydrolysis activity"/>
    <property type="evidence" value="ECO:0007669"/>
    <property type="project" value="InterPro"/>
</dbReference>
<organism evidence="5 6">
    <name type="scientific">Proteobacteria bacterium 228</name>
    <dbReference type="NCBI Taxonomy" id="2083153"/>
    <lineage>
        <taxon>Bacteria</taxon>
        <taxon>Pseudomonadati</taxon>
        <taxon>Pseudomonadota</taxon>
    </lineage>
</organism>
<dbReference type="Gene3D" id="3.40.50.300">
    <property type="entry name" value="P-loop containing nucleotide triphosphate hydrolases"/>
    <property type="match status" value="2"/>
</dbReference>
<name>A0A2S5KNH4_9PROT</name>
<dbReference type="SUPFAM" id="SSF52540">
    <property type="entry name" value="P-loop containing nucleoside triphosphate hydrolases"/>
    <property type="match status" value="2"/>
</dbReference>
<dbReference type="InterPro" id="IPR027417">
    <property type="entry name" value="P-loop_NTPase"/>
</dbReference>
<accession>A0A2S5KNH4</accession>
<keyword evidence="2" id="KW-0547">Nucleotide-binding</keyword>
<keyword evidence="3 5" id="KW-0067">ATP-binding</keyword>
<dbReference type="Proteomes" id="UP000238196">
    <property type="component" value="Unassembled WGS sequence"/>
</dbReference>
<comment type="similarity">
    <text evidence="1">Belongs to the ABC transporter superfamily. AI-2 autoinducer porter (TC 3.A.1.2.8) family.</text>
</comment>
<feature type="non-terminal residue" evidence="5">
    <location>
        <position position="403"/>
    </location>
</feature>
<feature type="domain" description="ABC transporter" evidence="4">
    <location>
        <begin position="7"/>
        <end position="240"/>
    </location>
</feature>
<dbReference type="CDD" id="cd03216">
    <property type="entry name" value="ABC_Carb_Monos_I"/>
    <property type="match status" value="1"/>
</dbReference>
<dbReference type="InterPro" id="IPR003439">
    <property type="entry name" value="ABC_transporter-like_ATP-bd"/>
</dbReference>
<dbReference type="InterPro" id="IPR050107">
    <property type="entry name" value="ABC_carbohydrate_import_ATPase"/>
</dbReference>
<reference evidence="5 6" key="1">
    <citation type="submission" date="2018-02" db="EMBL/GenBank/DDBJ databases">
        <title>novel marine gammaproteobacteria from coastal saline agro ecosystem.</title>
        <authorList>
            <person name="Krishnan R."/>
            <person name="Ramesh Kumar N."/>
        </authorList>
    </citation>
    <scope>NUCLEOTIDE SEQUENCE [LARGE SCALE GENOMIC DNA]</scope>
    <source>
        <strain evidence="5 6">228</strain>
    </source>
</reference>
<dbReference type="InterPro" id="IPR003593">
    <property type="entry name" value="AAA+_ATPase"/>
</dbReference>
<protein>
    <submittedName>
        <fullName evidence="5">Sugar ABC transporter ATP-binding protein</fullName>
    </submittedName>
</protein>
<dbReference type="PANTHER" id="PTHR43790">
    <property type="entry name" value="CARBOHYDRATE TRANSPORT ATP-BINDING PROTEIN MG119-RELATED"/>
    <property type="match status" value="1"/>
</dbReference>
<evidence type="ECO:0000256" key="1">
    <source>
        <dbReference type="ARBA" id="ARBA00009404"/>
    </source>
</evidence>
<dbReference type="PANTHER" id="PTHR43790:SF2">
    <property type="entry name" value="AUTOINDUCER 2 IMPORT ATP-BINDING PROTEIN LSRA"/>
    <property type="match status" value="1"/>
</dbReference>
<evidence type="ECO:0000256" key="3">
    <source>
        <dbReference type="ARBA" id="ARBA00022840"/>
    </source>
</evidence>
<dbReference type="EMBL" id="PRLP01000056">
    <property type="protein sequence ID" value="PPC76185.1"/>
    <property type="molecule type" value="Genomic_DNA"/>
</dbReference>
<dbReference type="Pfam" id="PF00005">
    <property type="entry name" value="ABC_tran"/>
    <property type="match status" value="2"/>
</dbReference>
<dbReference type="AlphaFoldDB" id="A0A2S5KNH4"/>
<evidence type="ECO:0000313" key="5">
    <source>
        <dbReference type="EMBL" id="PPC76185.1"/>
    </source>
</evidence>
<dbReference type="PROSITE" id="PS50893">
    <property type="entry name" value="ABC_TRANSPORTER_2"/>
    <property type="match status" value="1"/>
</dbReference>
<evidence type="ECO:0000259" key="4">
    <source>
        <dbReference type="PROSITE" id="PS50893"/>
    </source>
</evidence>
<sequence length="403" mass="43098">MANNTALRASTISKRYGGVFALNNVGFELNEGEILGLCGENGAGKSTLVKILGGLVTPDSGELTIAGQRVELGRRIDPALITIVHQELSILPHLSVLDNIMIGIQDHHFLYLRRRYTRQVRQHLAAVGLSHIDPDILASELSLAERQLVEIARGLASGARVLLLDEPTATLSEAEIANVFTVMRSLRQQGTAMVIISHRLDEIFAITDRVTVFRNGCHIFTRDTASVSSSELVSAMLGHDVERGVVRPVRPCGERHLTATQLGLKQVYGPLNFHCNKGEIVALVGQLGSGADHLLRTLAGLASADQGQILIDGQTVQLTSVAAAARCGIAYVPEDRAGKGVFLDAPIGINLTSRTLAELSSWGVISAQRDQAQAAALASAFTVDPVRNHENVSVLSGGNQQKV</sequence>
<dbReference type="OrthoDB" id="9776369at2"/>
<dbReference type="GO" id="GO:0005524">
    <property type="term" value="F:ATP binding"/>
    <property type="evidence" value="ECO:0007669"/>
    <property type="project" value="UniProtKB-KW"/>
</dbReference>